<dbReference type="AlphaFoldDB" id="A0A4R7PDJ5"/>
<evidence type="ECO:0000313" key="1">
    <source>
        <dbReference type="EMBL" id="TDU32254.1"/>
    </source>
</evidence>
<protein>
    <submittedName>
        <fullName evidence="1">Uncharacterized protein</fullName>
    </submittedName>
</protein>
<organism evidence="1 2">
    <name type="scientific">Panacagrimonas perspica</name>
    <dbReference type="NCBI Taxonomy" id="381431"/>
    <lineage>
        <taxon>Bacteria</taxon>
        <taxon>Pseudomonadati</taxon>
        <taxon>Pseudomonadota</taxon>
        <taxon>Gammaproteobacteria</taxon>
        <taxon>Nevskiales</taxon>
        <taxon>Nevskiaceae</taxon>
        <taxon>Panacagrimonas</taxon>
    </lineage>
</organism>
<evidence type="ECO:0000313" key="2">
    <source>
        <dbReference type="Proteomes" id="UP000295341"/>
    </source>
</evidence>
<keyword evidence="2" id="KW-1185">Reference proteome</keyword>
<dbReference type="EMBL" id="SOBT01000008">
    <property type="protein sequence ID" value="TDU32254.1"/>
    <property type="molecule type" value="Genomic_DNA"/>
</dbReference>
<name>A0A4R7PDJ5_9GAMM</name>
<proteinExistence type="predicted"/>
<dbReference type="Proteomes" id="UP000295341">
    <property type="component" value="Unassembled WGS sequence"/>
</dbReference>
<sequence>MSEPKGDVTLKDVAEQVLQERMRIERAVDAGVLPAWVLDSCERWEKAAMGYGALLARQAAARPPVVMPTSATVH</sequence>
<gene>
    <name evidence="1" type="ORF">DFR24_1645</name>
</gene>
<accession>A0A4R7PDJ5</accession>
<reference evidence="1 2" key="1">
    <citation type="submission" date="2019-03" db="EMBL/GenBank/DDBJ databases">
        <title>Genomic Encyclopedia of Type Strains, Phase IV (KMG-IV): sequencing the most valuable type-strain genomes for metagenomic binning, comparative biology and taxonomic classification.</title>
        <authorList>
            <person name="Goeker M."/>
        </authorList>
    </citation>
    <scope>NUCLEOTIDE SEQUENCE [LARGE SCALE GENOMIC DNA]</scope>
    <source>
        <strain evidence="1 2">DSM 26377</strain>
    </source>
</reference>
<comment type="caution">
    <text evidence="1">The sequence shown here is derived from an EMBL/GenBank/DDBJ whole genome shotgun (WGS) entry which is preliminary data.</text>
</comment>
<dbReference type="RefSeq" id="WP_133880770.1">
    <property type="nucleotide sequence ID" value="NZ_MWIN01000001.1"/>
</dbReference>